<name>A0A6C0IQZ2_9ZZZZ</name>
<evidence type="ECO:0000256" key="1">
    <source>
        <dbReference type="SAM" id="MobiDB-lite"/>
    </source>
</evidence>
<feature type="compositionally biased region" description="Acidic residues" evidence="1">
    <location>
        <begin position="59"/>
        <end position="68"/>
    </location>
</feature>
<accession>A0A6C0IQZ2</accession>
<protein>
    <submittedName>
        <fullName evidence="3">Uncharacterized protein</fullName>
    </submittedName>
</protein>
<organism evidence="3">
    <name type="scientific">viral metagenome</name>
    <dbReference type="NCBI Taxonomy" id="1070528"/>
    <lineage>
        <taxon>unclassified sequences</taxon>
        <taxon>metagenomes</taxon>
        <taxon>organismal metagenomes</taxon>
    </lineage>
</organism>
<dbReference type="AlphaFoldDB" id="A0A6C0IQZ2"/>
<evidence type="ECO:0000313" key="3">
    <source>
        <dbReference type="EMBL" id="QHT94925.1"/>
    </source>
</evidence>
<proteinExistence type="predicted"/>
<feature type="region of interest" description="Disordered" evidence="1">
    <location>
        <begin position="1"/>
        <end position="81"/>
    </location>
</feature>
<sequence>MASQLGFSQFNKEQDKQDSELLSNMYKRRKNKTIRKRAKLPTAKAEEFLNSMKNHTENMEEMDEDDEGLANFNPPPKAELTKLPDNVIENLDNQNSLNQPSDDDSAITPEGYTNLKSDAMKSYYDSYIPYFNNTQNQPTFQNKDELMKKLNYLIHLMEENKDEPNKNVTEELVLYMFLGVFTIFVIDSFARAGKYTR</sequence>
<evidence type="ECO:0000313" key="2">
    <source>
        <dbReference type="EMBL" id="QHS80419.1"/>
    </source>
</evidence>
<feature type="compositionally biased region" description="Basic residues" evidence="1">
    <location>
        <begin position="26"/>
        <end position="39"/>
    </location>
</feature>
<feature type="compositionally biased region" description="Polar residues" evidence="1">
    <location>
        <begin position="1"/>
        <end position="11"/>
    </location>
</feature>
<reference evidence="3" key="1">
    <citation type="journal article" date="2020" name="Nature">
        <title>Giant virus diversity and host interactions through global metagenomics.</title>
        <authorList>
            <person name="Schulz F."/>
            <person name="Roux S."/>
            <person name="Paez-Espino D."/>
            <person name="Jungbluth S."/>
            <person name="Walsh D.A."/>
            <person name="Denef V.J."/>
            <person name="McMahon K.D."/>
            <person name="Konstantinidis K.T."/>
            <person name="Eloe-Fadrosh E.A."/>
            <person name="Kyrpides N.C."/>
            <person name="Woyke T."/>
        </authorList>
    </citation>
    <scope>NUCLEOTIDE SEQUENCE</scope>
    <source>
        <strain evidence="3">GVMAG-M-3300024261-37</strain>
        <strain evidence="2">GVMAG-S-1039698-54</strain>
    </source>
</reference>
<dbReference type="EMBL" id="MN740232">
    <property type="protein sequence ID" value="QHT94925.1"/>
    <property type="molecule type" value="Genomic_DNA"/>
</dbReference>
<dbReference type="EMBL" id="MN740679">
    <property type="protein sequence ID" value="QHS80419.1"/>
    <property type="molecule type" value="Genomic_DNA"/>
</dbReference>